<dbReference type="Proteomes" id="UP000054007">
    <property type="component" value="Unassembled WGS sequence"/>
</dbReference>
<proteinExistence type="predicted"/>
<sequence length="537" mass="58560">MMKRSHGEIDLPVSITSSVLTPVPSQTPKEYLQELHDRRDALRLVDPMIPWADSDNESETSDLTPSAERTKALREKAQQLLALRGTEKEGIPNAMMSRVLSLACTKGGRHWLPQVNIVGATSSAATVPLQFEPEPALLEERSTHIHHTRSDPDVTSKIMSWIERVEPGPPEEQPVKKTAASKAKGKAKAEADVKNTSPLGFTVSKLGSSSQSKGKDNDQTPIRKKRKLDSAPSSPFRTSSRHARSSPPKPIKGLLPAAKPRQQNTSTEPLLDMNKGSLSSSPVLAPRGSTHLQVMAEDEDFIPPSFPSHLEQSTPHGMLERPAPISHKPLHYVSISPANGDDEAHKPVATVSPIEAGPPKRSRVEQLNEADSSSIQIQSPSPVRPLLHVEVHSPVPGRLFEAPKTPLRRPRSVLDQLGLFVDNSPAKSLSSIAGENSEEEDGLKGEEDEVNQQMFASTQMGRYNSQMEENLEDDVEALQSFLEDDIGMDVRKDSVAKGLPQPPSNEDEEEEGPSGTGLLGWMSNFGRSVSRSVRSGH</sequence>
<feature type="region of interest" description="Disordered" evidence="1">
    <location>
        <begin position="492"/>
        <end position="523"/>
    </location>
</feature>
<dbReference type="EMBL" id="KN880447">
    <property type="protein sequence ID" value="KIY72054.1"/>
    <property type="molecule type" value="Genomic_DNA"/>
</dbReference>
<dbReference type="STRING" id="1314674.A0A0D7BPD0"/>
<feature type="compositionally biased region" description="Polar residues" evidence="1">
    <location>
        <begin position="425"/>
        <end position="434"/>
    </location>
</feature>
<evidence type="ECO:0000313" key="3">
    <source>
        <dbReference type="Proteomes" id="UP000054007"/>
    </source>
</evidence>
<organism evidence="2 3">
    <name type="scientific">Cylindrobasidium torrendii FP15055 ss-10</name>
    <dbReference type="NCBI Taxonomy" id="1314674"/>
    <lineage>
        <taxon>Eukaryota</taxon>
        <taxon>Fungi</taxon>
        <taxon>Dikarya</taxon>
        <taxon>Basidiomycota</taxon>
        <taxon>Agaricomycotina</taxon>
        <taxon>Agaricomycetes</taxon>
        <taxon>Agaricomycetidae</taxon>
        <taxon>Agaricales</taxon>
        <taxon>Marasmiineae</taxon>
        <taxon>Physalacriaceae</taxon>
        <taxon>Cylindrobasidium</taxon>
    </lineage>
</organism>
<evidence type="ECO:0000313" key="2">
    <source>
        <dbReference type="EMBL" id="KIY72054.1"/>
    </source>
</evidence>
<gene>
    <name evidence="2" type="ORF">CYLTODRAFT_70257</name>
</gene>
<evidence type="ECO:0000256" key="1">
    <source>
        <dbReference type="SAM" id="MobiDB-lite"/>
    </source>
</evidence>
<accession>A0A0D7BPD0</accession>
<dbReference type="AlphaFoldDB" id="A0A0D7BPD0"/>
<name>A0A0D7BPD0_9AGAR</name>
<protein>
    <submittedName>
        <fullName evidence="2">Uncharacterized protein</fullName>
    </submittedName>
</protein>
<keyword evidence="3" id="KW-1185">Reference proteome</keyword>
<feature type="compositionally biased region" description="Low complexity" evidence="1">
    <location>
        <begin position="372"/>
        <end position="381"/>
    </location>
</feature>
<feature type="region of interest" description="Disordered" evidence="1">
    <location>
        <begin position="424"/>
        <end position="449"/>
    </location>
</feature>
<feature type="region of interest" description="Disordered" evidence="1">
    <location>
        <begin position="165"/>
        <end position="285"/>
    </location>
</feature>
<reference evidence="2 3" key="1">
    <citation type="journal article" date="2015" name="Fungal Genet. Biol.">
        <title>Evolution of novel wood decay mechanisms in Agaricales revealed by the genome sequences of Fistulina hepatica and Cylindrobasidium torrendii.</title>
        <authorList>
            <person name="Floudas D."/>
            <person name="Held B.W."/>
            <person name="Riley R."/>
            <person name="Nagy L.G."/>
            <person name="Koehler G."/>
            <person name="Ransdell A.S."/>
            <person name="Younus H."/>
            <person name="Chow J."/>
            <person name="Chiniquy J."/>
            <person name="Lipzen A."/>
            <person name="Tritt A."/>
            <person name="Sun H."/>
            <person name="Haridas S."/>
            <person name="LaButti K."/>
            <person name="Ohm R.A."/>
            <person name="Kues U."/>
            <person name="Blanchette R.A."/>
            <person name="Grigoriev I.V."/>
            <person name="Minto R.E."/>
            <person name="Hibbett D.S."/>
        </authorList>
    </citation>
    <scope>NUCLEOTIDE SEQUENCE [LARGE SCALE GENOMIC DNA]</scope>
    <source>
        <strain evidence="2 3">FP15055 ss-10</strain>
    </source>
</reference>
<feature type="compositionally biased region" description="Acidic residues" evidence="1">
    <location>
        <begin position="436"/>
        <end position="449"/>
    </location>
</feature>
<feature type="region of interest" description="Disordered" evidence="1">
    <location>
        <begin position="301"/>
        <end position="381"/>
    </location>
</feature>